<organism evidence="1 2">
    <name type="scientific">Fredinandcohnia quinoae</name>
    <dbReference type="NCBI Taxonomy" id="2918902"/>
    <lineage>
        <taxon>Bacteria</taxon>
        <taxon>Bacillati</taxon>
        <taxon>Bacillota</taxon>
        <taxon>Bacilli</taxon>
        <taxon>Bacillales</taxon>
        <taxon>Bacillaceae</taxon>
        <taxon>Fredinandcohnia</taxon>
    </lineage>
</organism>
<accession>A0AAW5EDZ4</accession>
<dbReference type="EMBL" id="JAKTTI010000067">
    <property type="protein sequence ID" value="MCH1627955.1"/>
    <property type="molecule type" value="Genomic_DNA"/>
</dbReference>
<dbReference type="Pfam" id="PF10702">
    <property type="entry name" value="DUF2507"/>
    <property type="match status" value="1"/>
</dbReference>
<dbReference type="AlphaFoldDB" id="A0AAW5EDZ4"/>
<keyword evidence="2" id="KW-1185">Reference proteome</keyword>
<sequence>MNNENINQLKEFSNEQMVSVFGYELIREILLPDILGKETPQLLYWGGKNLARKFPLPTLEEIVSFFSDAGWGQLTIEKSEKNHMEFHLTSEMISTRFKHKDTMTYQLESGFLAQQIQQQRGQLTESYEQQKKRANKVIFTVKWDQKDITED</sequence>
<protein>
    <submittedName>
        <fullName evidence="1">YslB family protein</fullName>
    </submittedName>
</protein>
<evidence type="ECO:0000313" key="1">
    <source>
        <dbReference type="EMBL" id="MCH1627955.1"/>
    </source>
</evidence>
<dbReference type="InterPro" id="IPR019642">
    <property type="entry name" value="DUF2507"/>
</dbReference>
<evidence type="ECO:0000313" key="2">
    <source>
        <dbReference type="Proteomes" id="UP001431131"/>
    </source>
</evidence>
<proteinExistence type="predicted"/>
<comment type="caution">
    <text evidence="1">The sequence shown here is derived from an EMBL/GenBank/DDBJ whole genome shotgun (WGS) entry which is preliminary data.</text>
</comment>
<dbReference type="SUPFAM" id="SSF111126">
    <property type="entry name" value="Ligand-binding domain in the NO signalling and Golgi transport"/>
    <property type="match status" value="1"/>
</dbReference>
<reference evidence="1" key="1">
    <citation type="submission" date="2022-02" db="EMBL/GenBank/DDBJ databases">
        <title>Fredinandcohnia quinoae sp. nov. isolated from Chenopodium quinoa seeds.</title>
        <authorList>
            <person name="Saati-Santamaria Z."/>
            <person name="Flores-Felix J.D."/>
            <person name="Igual J.M."/>
            <person name="Velazquez E."/>
            <person name="Garcia-Fraile P."/>
            <person name="Martinez-Molina E."/>
        </authorList>
    </citation>
    <scope>NUCLEOTIDE SEQUENCE</scope>
    <source>
        <strain evidence="1">SECRCQ15</strain>
    </source>
</reference>
<dbReference type="Gene3D" id="3.30.1380.20">
    <property type="entry name" value="Trafficking protein particle complex subunit 3"/>
    <property type="match status" value="1"/>
</dbReference>
<dbReference type="RefSeq" id="WP_240257873.1">
    <property type="nucleotide sequence ID" value="NZ_JAKTTI010000067.1"/>
</dbReference>
<dbReference type="InterPro" id="IPR024096">
    <property type="entry name" value="NO_sig/Golgi_transp_ligand-bd"/>
</dbReference>
<name>A0AAW5EDZ4_9BACI</name>
<gene>
    <name evidence="1" type="ORF">MJG50_21745</name>
</gene>
<dbReference type="Proteomes" id="UP001431131">
    <property type="component" value="Unassembled WGS sequence"/>
</dbReference>